<dbReference type="RefSeq" id="WP_168151645.1">
    <property type="nucleotide sequence ID" value="NZ_JAAWVT010000003.1"/>
</dbReference>
<evidence type="ECO:0000313" key="2">
    <source>
        <dbReference type="EMBL" id="NKG20787.1"/>
    </source>
</evidence>
<comment type="caution">
    <text evidence="2">The sequence shown here is derived from an EMBL/GenBank/DDBJ whole genome shotgun (WGS) entry which is preliminary data.</text>
</comment>
<evidence type="ECO:0000259" key="1">
    <source>
        <dbReference type="PROSITE" id="PS51819"/>
    </source>
</evidence>
<feature type="domain" description="VOC" evidence="1">
    <location>
        <begin position="6"/>
        <end position="126"/>
    </location>
</feature>
<dbReference type="InterPro" id="IPR004360">
    <property type="entry name" value="Glyas_Fos-R_dOase_dom"/>
</dbReference>
<accession>A0ABX1G3F9</accession>
<sequence length="128" mass="13758">MSLSNSPLTTIIPVTDTQRSQKFYEDLLGLSYRGQAADGNLLFALDGTGTLALLSDPEAKASVHTAASFEVNDISGVITELSGRGVVFEDYDLPDLKTTEHVCVLGSEKAAWFRDPDGNILCLHENLG</sequence>
<dbReference type="EMBL" id="JAAWVT010000003">
    <property type="protein sequence ID" value="NKG20787.1"/>
    <property type="molecule type" value="Genomic_DNA"/>
</dbReference>
<protein>
    <submittedName>
        <fullName evidence="2">VOC family protein</fullName>
    </submittedName>
</protein>
<evidence type="ECO:0000313" key="3">
    <source>
        <dbReference type="Proteomes" id="UP000746595"/>
    </source>
</evidence>
<proteinExistence type="predicted"/>
<dbReference type="InterPro" id="IPR037523">
    <property type="entry name" value="VOC_core"/>
</dbReference>
<keyword evidence="3" id="KW-1185">Reference proteome</keyword>
<dbReference type="SUPFAM" id="SSF54593">
    <property type="entry name" value="Glyoxalase/Bleomycin resistance protein/Dihydroxybiphenyl dioxygenase"/>
    <property type="match status" value="1"/>
</dbReference>
<dbReference type="Gene3D" id="3.10.180.10">
    <property type="entry name" value="2,3-Dihydroxybiphenyl 1,2-Dioxygenase, domain 1"/>
    <property type="match status" value="1"/>
</dbReference>
<reference evidence="2 3" key="1">
    <citation type="submission" date="2020-04" db="EMBL/GenBank/DDBJ databases">
        <title>Paeniglutamicibacter sp. ANT13_2, a novel actinomycete isolated from sediment in Antarctica.</title>
        <authorList>
            <person name="Sakdapetsiri C."/>
            <person name="Pinyakong O."/>
        </authorList>
    </citation>
    <scope>NUCLEOTIDE SEQUENCE [LARGE SCALE GENOMIC DNA]</scope>
    <source>
        <strain evidence="2 3">ANT13_2</strain>
    </source>
</reference>
<dbReference type="InterPro" id="IPR029068">
    <property type="entry name" value="Glyas_Bleomycin-R_OHBP_Dase"/>
</dbReference>
<dbReference type="Proteomes" id="UP000746595">
    <property type="component" value="Unassembled WGS sequence"/>
</dbReference>
<organism evidence="2 3">
    <name type="scientific">Paeniglutamicibacter terrestris</name>
    <dbReference type="NCBI Taxonomy" id="2723403"/>
    <lineage>
        <taxon>Bacteria</taxon>
        <taxon>Bacillati</taxon>
        <taxon>Actinomycetota</taxon>
        <taxon>Actinomycetes</taxon>
        <taxon>Micrococcales</taxon>
        <taxon>Micrococcaceae</taxon>
        <taxon>Paeniglutamicibacter</taxon>
    </lineage>
</organism>
<dbReference type="PROSITE" id="PS51819">
    <property type="entry name" value="VOC"/>
    <property type="match status" value="1"/>
</dbReference>
<dbReference type="Pfam" id="PF00903">
    <property type="entry name" value="Glyoxalase"/>
    <property type="match status" value="1"/>
</dbReference>
<name>A0ABX1G3F9_9MICC</name>
<gene>
    <name evidence="2" type="ORF">HED64_08720</name>
</gene>